<dbReference type="EMBL" id="KQ483678">
    <property type="protein sequence ID" value="KYP43201.1"/>
    <property type="molecule type" value="Genomic_DNA"/>
</dbReference>
<feature type="repeat" description="ARM" evidence="4">
    <location>
        <begin position="143"/>
        <end position="193"/>
    </location>
</feature>
<proteinExistence type="predicted"/>
<dbReference type="Gene3D" id="1.25.10.10">
    <property type="entry name" value="Leucine-rich Repeat Variant"/>
    <property type="match status" value="3"/>
</dbReference>
<dbReference type="SUPFAM" id="SSF48371">
    <property type="entry name" value="ARM repeat"/>
    <property type="match status" value="2"/>
</dbReference>
<feature type="repeat" description="ARM" evidence="4">
    <location>
        <begin position="319"/>
        <end position="361"/>
    </location>
</feature>
<evidence type="ECO:0000259" key="5">
    <source>
        <dbReference type="PROSITE" id="PS50097"/>
    </source>
</evidence>
<comment type="subcellular location">
    <subcellularLocation>
        <location evidence="1">Endomembrane system</location>
        <topology evidence="1">Peripheral membrane protein</topology>
    </subcellularLocation>
</comment>
<dbReference type="SMART" id="SM00225">
    <property type="entry name" value="BTB"/>
    <property type="match status" value="1"/>
</dbReference>
<dbReference type="GO" id="GO:0012505">
    <property type="term" value="C:endomembrane system"/>
    <property type="evidence" value="ECO:0007669"/>
    <property type="project" value="UniProtKB-SubCell"/>
</dbReference>
<dbReference type="Gene3D" id="3.30.710.10">
    <property type="entry name" value="Potassium Channel Kv1.1, Chain A"/>
    <property type="match status" value="1"/>
</dbReference>
<feature type="domain" description="BTB" evidence="5">
    <location>
        <begin position="536"/>
        <end position="602"/>
    </location>
</feature>
<feature type="repeat" description="ARM" evidence="4">
    <location>
        <begin position="193"/>
        <end position="228"/>
    </location>
</feature>
<evidence type="ECO:0000313" key="6">
    <source>
        <dbReference type="EMBL" id="KYP43201.1"/>
    </source>
</evidence>
<protein>
    <submittedName>
        <fullName evidence="6">Vacuolar protein 8</fullName>
    </submittedName>
</protein>
<dbReference type="STRING" id="3821.A0A151RKV8"/>
<dbReference type="Proteomes" id="UP000075243">
    <property type="component" value="Unassembled WGS sequence"/>
</dbReference>
<dbReference type="InterPro" id="IPR000225">
    <property type="entry name" value="Armadillo"/>
</dbReference>
<dbReference type="AlphaFoldDB" id="A0A151RKV8"/>
<dbReference type="Pfam" id="PF00651">
    <property type="entry name" value="BTB"/>
    <property type="match status" value="1"/>
</dbReference>
<evidence type="ECO:0000256" key="4">
    <source>
        <dbReference type="PROSITE-ProRule" id="PRU00259"/>
    </source>
</evidence>
<dbReference type="OrthoDB" id="29145at2759"/>
<dbReference type="InterPro" id="IPR044282">
    <property type="entry name" value="ABAP1/ARIA"/>
</dbReference>
<keyword evidence="3" id="KW-0677">Repeat</keyword>
<dbReference type="InterPro" id="IPR016024">
    <property type="entry name" value="ARM-type_fold"/>
</dbReference>
<dbReference type="SMART" id="SM00185">
    <property type="entry name" value="ARM"/>
    <property type="match status" value="9"/>
</dbReference>
<dbReference type="PROSITE" id="PS50176">
    <property type="entry name" value="ARM_REPEAT"/>
    <property type="match status" value="6"/>
</dbReference>
<dbReference type="InterPro" id="IPR011989">
    <property type="entry name" value="ARM-like"/>
</dbReference>
<evidence type="ECO:0000256" key="3">
    <source>
        <dbReference type="ARBA" id="ARBA00022737"/>
    </source>
</evidence>
<evidence type="ECO:0000256" key="1">
    <source>
        <dbReference type="ARBA" id="ARBA00004184"/>
    </source>
</evidence>
<evidence type="ECO:0000256" key="2">
    <source>
        <dbReference type="ARBA" id="ARBA00004906"/>
    </source>
</evidence>
<sequence length="700" mass="77296">MENRHPAAAKRNLKRKLEREDQTCSKARHFASQQRHPNISVTIREHVSLLSCVPLPSPSAFDCALIKDSVTILSELAENERLVKTIVNCGAVPALVRHLQVPDAWKDEGDNVCYHFEVAKQCALVLELLATETEYQQHIIEAGALPCLVDLLRRHKISAICQPLIDLLRRVAGAITSLAHENNGIKALVRMEGGIPPLVELLEFNDIKVQRAAARALRTIAFNNDGNKNQIVQCNALPTLVLMLQSEDLKIRSEAVGVIGNLVHSSPSIKKEVLLAGALQPVICSLSSSCPDSQREAALLLGQFATADSDCKVHIAQRGAIPPLVSMLKSPDAELREMSSFALGRLAQDSHNQAGIAHNGGIEPLLKLLGSSNVPLQHNAAFALYGLADNEDIVVDIIKAGALQKLKTGLFKAQQTKECVAKTLIRLQEKTYGRVLKHLIHLMRFAEEAVQRLVAIALAYLCSPHDLKTIFIDNNGLTLLLDILKSSNVEQKAEASVALHKLADKASSSVSHFDAAPPPTPQMYLGEEFVNNPKLSDVTFLVEGKSFYAHRGCLLSSDIFRAMFDGGYRETKERHIVIPNIKWDVFESMMRFLYTGTVDVNLDIAQDLLKAADQYLLDGLKRICEYAIAQELSEENVSALYNMSDDFNATALKHSCILFMLEKYDDLSSKPWYCPLVRCIIPDIHKFFSTLLVKSHPAGL</sequence>
<dbReference type="Pfam" id="PF00514">
    <property type="entry name" value="Arm"/>
    <property type="match status" value="3"/>
</dbReference>
<name>A0A151RKV8_CAJCA</name>
<dbReference type="PANTHER" id="PTHR46710">
    <property type="entry name" value="ARM REPEAT PROTEIN INTERACTING WITH ABF2"/>
    <property type="match status" value="1"/>
</dbReference>
<feature type="repeat" description="ARM" evidence="4">
    <location>
        <begin position="90"/>
        <end position="144"/>
    </location>
</feature>
<feature type="repeat" description="ARM" evidence="4">
    <location>
        <begin position="360"/>
        <end position="402"/>
    </location>
</feature>
<gene>
    <name evidence="6" type="ORF">KK1_035342</name>
</gene>
<evidence type="ECO:0000313" key="7">
    <source>
        <dbReference type="Proteomes" id="UP000075243"/>
    </source>
</evidence>
<feature type="repeat" description="ARM" evidence="4">
    <location>
        <begin position="235"/>
        <end position="277"/>
    </location>
</feature>
<dbReference type="OMA" id="VCIIKAD"/>
<comment type="pathway">
    <text evidence="2">Protein modification; protein ubiquitination.</text>
</comment>
<dbReference type="InterPro" id="IPR011333">
    <property type="entry name" value="SKP1/BTB/POZ_sf"/>
</dbReference>
<accession>A0A151RKV8</accession>
<dbReference type="PANTHER" id="PTHR46710:SF11">
    <property type="entry name" value="ARMADILLO BTB ARABIDOPSIS PROTEIN 1"/>
    <property type="match status" value="1"/>
</dbReference>
<organism evidence="6 7">
    <name type="scientific">Cajanus cajan</name>
    <name type="common">Pigeon pea</name>
    <name type="synonym">Cajanus indicus</name>
    <dbReference type="NCBI Taxonomy" id="3821"/>
    <lineage>
        <taxon>Eukaryota</taxon>
        <taxon>Viridiplantae</taxon>
        <taxon>Streptophyta</taxon>
        <taxon>Embryophyta</taxon>
        <taxon>Tracheophyta</taxon>
        <taxon>Spermatophyta</taxon>
        <taxon>Magnoliopsida</taxon>
        <taxon>eudicotyledons</taxon>
        <taxon>Gunneridae</taxon>
        <taxon>Pentapetalae</taxon>
        <taxon>rosids</taxon>
        <taxon>fabids</taxon>
        <taxon>Fabales</taxon>
        <taxon>Fabaceae</taxon>
        <taxon>Papilionoideae</taxon>
        <taxon>50 kb inversion clade</taxon>
        <taxon>NPAAA clade</taxon>
        <taxon>indigoferoid/millettioid clade</taxon>
        <taxon>Phaseoleae</taxon>
        <taxon>Cajanus</taxon>
    </lineage>
</organism>
<dbReference type="SUPFAM" id="SSF54695">
    <property type="entry name" value="POZ domain"/>
    <property type="match status" value="1"/>
</dbReference>
<dbReference type="Gramene" id="C.cajan_34225.t">
    <property type="protein sequence ID" value="C.cajan_34225.t"/>
    <property type="gene ID" value="C.cajan_34225"/>
</dbReference>
<keyword evidence="7" id="KW-1185">Reference proteome</keyword>
<reference evidence="6" key="1">
    <citation type="journal article" date="2012" name="Nat. Biotechnol.">
        <title>Draft genome sequence of pigeonpea (Cajanus cajan), an orphan legume crop of resource-poor farmers.</title>
        <authorList>
            <person name="Varshney R.K."/>
            <person name="Chen W."/>
            <person name="Li Y."/>
            <person name="Bharti A.K."/>
            <person name="Saxena R.K."/>
            <person name="Schlueter J.A."/>
            <person name="Donoghue M.T."/>
            <person name="Azam S."/>
            <person name="Fan G."/>
            <person name="Whaley A.M."/>
            <person name="Farmer A.D."/>
            <person name="Sheridan J."/>
            <person name="Iwata A."/>
            <person name="Tuteja R."/>
            <person name="Penmetsa R.V."/>
            <person name="Wu W."/>
            <person name="Upadhyaya H.D."/>
            <person name="Yang S.P."/>
            <person name="Shah T."/>
            <person name="Saxena K.B."/>
            <person name="Michael T."/>
            <person name="McCombie W.R."/>
            <person name="Yang B."/>
            <person name="Zhang G."/>
            <person name="Yang H."/>
            <person name="Wang J."/>
            <person name="Spillane C."/>
            <person name="Cook D.R."/>
            <person name="May G.D."/>
            <person name="Xu X."/>
            <person name="Jackson S.A."/>
        </authorList>
    </citation>
    <scope>NUCLEOTIDE SEQUENCE [LARGE SCALE GENOMIC DNA]</scope>
</reference>
<dbReference type="PROSITE" id="PS50097">
    <property type="entry name" value="BTB"/>
    <property type="match status" value="1"/>
</dbReference>
<dbReference type="InterPro" id="IPR000210">
    <property type="entry name" value="BTB/POZ_dom"/>
</dbReference>